<comment type="caution">
    <text evidence="8">The sequence shown here is derived from an EMBL/GenBank/DDBJ whole genome shotgun (WGS) entry which is preliminary data.</text>
</comment>
<evidence type="ECO:0000256" key="6">
    <source>
        <dbReference type="SAM" id="SignalP"/>
    </source>
</evidence>
<name>A0ABY1VN34_9ACTO</name>
<evidence type="ECO:0000256" key="5">
    <source>
        <dbReference type="SAM" id="MobiDB-lite"/>
    </source>
</evidence>
<evidence type="ECO:0000256" key="3">
    <source>
        <dbReference type="ARBA" id="ARBA00023237"/>
    </source>
</evidence>
<keyword evidence="3" id="KW-0998">Cell outer membrane</keyword>
<dbReference type="SUPFAM" id="SSF103088">
    <property type="entry name" value="OmpA-like"/>
    <property type="match status" value="1"/>
</dbReference>
<accession>A0ABY1VN34</accession>
<organism evidence="8 9">
    <name type="scientific">Actinomyces bovis</name>
    <dbReference type="NCBI Taxonomy" id="1658"/>
    <lineage>
        <taxon>Bacteria</taxon>
        <taxon>Bacillati</taxon>
        <taxon>Actinomycetota</taxon>
        <taxon>Actinomycetes</taxon>
        <taxon>Actinomycetales</taxon>
        <taxon>Actinomycetaceae</taxon>
        <taxon>Actinomyces</taxon>
    </lineage>
</organism>
<proteinExistence type="predicted"/>
<feature type="region of interest" description="Disordered" evidence="5">
    <location>
        <begin position="104"/>
        <end position="131"/>
    </location>
</feature>
<dbReference type="PROSITE" id="PS51123">
    <property type="entry name" value="OMPA_2"/>
    <property type="match status" value="1"/>
</dbReference>
<dbReference type="Gene3D" id="3.30.1330.60">
    <property type="entry name" value="OmpA-like domain"/>
    <property type="match status" value="1"/>
</dbReference>
<feature type="compositionally biased region" description="Basic and acidic residues" evidence="5">
    <location>
        <begin position="105"/>
        <end position="115"/>
    </location>
</feature>
<dbReference type="InterPro" id="IPR050330">
    <property type="entry name" value="Bact_OuterMem_StrucFunc"/>
</dbReference>
<dbReference type="Proteomes" id="UP000250006">
    <property type="component" value="Unassembled WGS sequence"/>
</dbReference>
<dbReference type="PANTHER" id="PTHR30329">
    <property type="entry name" value="STATOR ELEMENT OF FLAGELLAR MOTOR COMPLEX"/>
    <property type="match status" value="1"/>
</dbReference>
<dbReference type="InterPro" id="IPR006664">
    <property type="entry name" value="OMP_bac"/>
</dbReference>
<dbReference type="CDD" id="cd07185">
    <property type="entry name" value="OmpA_C-like"/>
    <property type="match status" value="1"/>
</dbReference>
<dbReference type="PRINTS" id="PR01021">
    <property type="entry name" value="OMPADOMAIN"/>
</dbReference>
<protein>
    <submittedName>
        <fullName evidence="8">Outer membrane porin F</fullName>
    </submittedName>
</protein>
<keyword evidence="9" id="KW-1185">Reference proteome</keyword>
<comment type="subcellular location">
    <subcellularLocation>
        <location evidence="1">Cell outer membrane</location>
    </subcellularLocation>
</comment>
<dbReference type="Pfam" id="PF00691">
    <property type="entry name" value="OmpA"/>
    <property type="match status" value="1"/>
</dbReference>
<evidence type="ECO:0000259" key="7">
    <source>
        <dbReference type="PROSITE" id="PS51123"/>
    </source>
</evidence>
<dbReference type="PROSITE" id="PS51257">
    <property type="entry name" value="PROKAR_LIPOPROTEIN"/>
    <property type="match status" value="1"/>
</dbReference>
<keyword evidence="6" id="KW-0732">Signal</keyword>
<dbReference type="InterPro" id="IPR006665">
    <property type="entry name" value="OmpA-like"/>
</dbReference>
<feature type="region of interest" description="Disordered" evidence="5">
    <location>
        <begin position="35"/>
        <end position="74"/>
    </location>
</feature>
<evidence type="ECO:0000256" key="1">
    <source>
        <dbReference type="ARBA" id="ARBA00004442"/>
    </source>
</evidence>
<feature type="chain" id="PRO_5045070259" evidence="6">
    <location>
        <begin position="29"/>
        <end position="545"/>
    </location>
</feature>
<dbReference type="RefSeq" id="WP_111836289.1">
    <property type="nucleotide sequence ID" value="NZ_UAPQ01000006.1"/>
</dbReference>
<evidence type="ECO:0000313" key="8">
    <source>
        <dbReference type="EMBL" id="SPT53349.1"/>
    </source>
</evidence>
<evidence type="ECO:0000256" key="2">
    <source>
        <dbReference type="ARBA" id="ARBA00023136"/>
    </source>
</evidence>
<reference evidence="8 9" key="1">
    <citation type="submission" date="2018-06" db="EMBL/GenBank/DDBJ databases">
        <authorList>
            <consortium name="Pathogen Informatics"/>
            <person name="Doyle S."/>
        </authorList>
    </citation>
    <scope>NUCLEOTIDE SEQUENCE [LARGE SCALE GENOMIC DNA]</scope>
    <source>
        <strain evidence="8 9">NCTC11535</strain>
    </source>
</reference>
<dbReference type="EMBL" id="UAPQ01000006">
    <property type="protein sequence ID" value="SPT53349.1"/>
    <property type="molecule type" value="Genomic_DNA"/>
</dbReference>
<evidence type="ECO:0000256" key="4">
    <source>
        <dbReference type="PROSITE-ProRule" id="PRU00473"/>
    </source>
</evidence>
<gene>
    <name evidence="8" type="primary">oprF_3</name>
    <name evidence="8" type="ORF">NCTC11535_01012</name>
</gene>
<feature type="domain" description="OmpA-like" evidence="7">
    <location>
        <begin position="244"/>
        <end position="363"/>
    </location>
</feature>
<dbReference type="InterPro" id="IPR036737">
    <property type="entry name" value="OmpA-like_sf"/>
</dbReference>
<evidence type="ECO:0000313" key="9">
    <source>
        <dbReference type="Proteomes" id="UP000250006"/>
    </source>
</evidence>
<sequence length="545" mass="57383">MRASLNPMLSRRRALSVPLLAVLAGTLAACGDDYVNPTPSQPAPSNPAAPGTGGPGTTPGGSKARPAGGVTRIENLSGGHTIDVEVGPVIRVDANSSLLKIKASRPADDPGKKEQIYPPISETWVGNGSDENRGTRPLRLIDTANRRVWVTTHTDLKPVYLAKGKTEEMYFSFGGIDAGITKLIAMLVETGFFEVDVVEASTITGIDAPALLAACKPDANRGPSLPLEFFSKAYDGSSGGLTTEKDIQVTVSSDVTFATDSSELSSTADGALRNAADTIKSYANGGSITITGHTDDVADEAYNQTLSEKRAQSVQKRLSELADLSKWSVTTTGKGETEPRIKDTTDAARAINRRVDLVITPTGGTHTAVKPSDPNAALPAAKGVVGSGAVGVVSESPMDQAKLKLTLDQVTRRGQLLFGELLLTVEATGSIGSPALTRWLRDQNGGVKSVRGEEAGVSNFSTANGVTILSGGRYVYPVDYLPVGASAHLPLTDLDLSEMLGQGETMRVLMVWPDTGDSTITIDRHDTYEQISVDWRLTDIPVVEG</sequence>
<dbReference type="PANTHER" id="PTHR30329:SF21">
    <property type="entry name" value="LIPOPROTEIN YIAD-RELATED"/>
    <property type="match status" value="1"/>
</dbReference>
<keyword evidence="2 4" id="KW-0472">Membrane</keyword>
<feature type="signal peptide" evidence="6">
    <location>
        <begin position="1"/>
        <end position="28"/>
    </location>
</feature>